<dbReference type="EMBL" id="LM655252">
    <property type="protein sequence ID" value="CDZ16443.1"/>
    <property type="molecule type" value="Genomic_DNA"/>
</dbReference>
<dbReference type="FunFam" id="3.20.20.70:FF:000004">
    <property type="entry name" value="Ribulose-phosphate 3-epimerase"/>
    <property type="match status" value="1"/>
</dbReference>
<gene>
    <name evidence="10 15" type="primary">rpe</name>
    <name evidence="15" type="ORF">CEM_176</name>
</gene>
<evidence type="ECO:0000256" key="8">
    <source>
        <dbReference type="ARBA" id="ARBA00022723"/>
    </source>
</evidence>
<dbReference type="CDD" id="cd00429">
    <property type="entry name" value="RPE"/>
    <property type="match status" value="1"/>
</dbReference>
<comment type="pathway">
    <text evidence="10">Carbohydrate degradation.</text>
</comment>
<keyword evidence="16" id="KW-1185">Reference proteome</keyword>
<evidence type="ECO:0000313" key="16">
    <source>
        <dbReference type="Proteomes" id="UP000032420"/>
    </source>
</evidence>
<dbReference type="PANTHER" id="PTHR11749">
    <property type="entry name" value="RIBULOSE-5-PHOSPHATE-3-EPIMERASE"/>
    <property type="match status" value="1"/>
</dbReference>
<dbReference type="GO" id="GO:0006098">
    <property type="term" value="P:pentose-phosphate shunt"/>
    <property type="evidence" value="ECO:0007669"/>
    <property type="project" value="UniProtKB-UniRule"/>
</dbReference>
<dbReference type="HOGENOM" id="CLU_054856_1_0_6"/>
<evidence type="ECO:0000313" key="15">
    <source>
        <dbReference type="EMBL" id="CDZ16443.1"/>
    </source>
</evidence>
<dbReference type="EC" id="5.1.3.1" evidence="7 10"/>
<dbReference type="SUPFAM" id="SSF51366">
    <property type="entry name" value="Ribulose-phoshate binding barrel"/>
    <property type="match status" value="1"/>
</dbReference>
<proteinExistence type="inferred from homology"/>
<dbReference type="NCBIfam" id="NF004076">
    <property type="entry name" value="PRK05581.1-4"/>
    <property type="match status" value="1"/>
</dbReference>
<keyword evidence="9 10" id="KW-0413">Isomerase</keyword>
<evidence type="ECO:0000256" key="12">
    <source>
        <dbReference type="PIRSR" id="PIRSR001461-1"/>
    </source>
</evidence>
<dbReference type="InterPro" id="IPR011060">
    <property type="entry name" value="RibuloseP-bd_barrel"/>
</dbReference>
<sequence>MQKTLHCLKLAPSILAADFAKLGKEVEDVILSGADIVHFDVMDNHYVPNISFGPMVCKSIYMYMQKTGIIAPIDVHLMVSPVDDRIITEFINAGAKYITFHPEASLHIDRSISLIKDGGCEAGLAFNPATPLSYLKYVLYKVDLILIMSVNPGFSGNSFIPSTIKKIAEVRNIIDKSGYKILIEVDGGIKTSNINKVAQTGTDICVVGSAIFSAHNNTDKHGYDSILCALRKNSLRI</sequence>
<dbReference type="InterPro" id="IPR000056">
    <property type="entry name" value="Ribul_P_3_epim-like"/>
</dbReference>
<dbReference type="GO" id="GO:0004750">
    <property type="term" value="F:D-ribulose-phosphate 3-epimerase activity"/>
    <property type="evidence" value="ECO:0007669"/>
    <property type="project" value="UniProtKB-UniRule"/>
</dbReference>
<keyword evidence="8 10" id="KW-0479">Metal-binding</keyword>
<feature type="binding site" evidence="10 14">
    <location>
        <position position="76"/>
    </location>
    <ligand>
        <name>substrate</name>
    </ligand>
</feature>
<feature type="binding site" evidence="10 13">
    <location>
        <position position="186"/>
    </location>
    <ligand>
        <name>a divalent metal cation</name>
        <dbReference type="ChEBI" id="CHEBI:60240"/>
    </ligand>
</feature>
<feature type="binding site" evidence="10 13">
    <location>
        <position position="40"/>
    </location>
    <ligand>
        <name>a divalent metal cation</name>
        <dbReference type="ChEBI" id="CHEBI:60240"/>
    </ligand>
</feature>
<dbReference type="HAMAP" id="MF_02227">
    <property type="entry name" value="RPE"/>
    <property type="match status" value="1"/>
</dbReference>
<comment type="cofactor">
    <cofactor evidence="2">
        <name>Mn(2+)</name>
        <dbReference type="ChEBI" id="CHEBI:29035"/>
    </cofactor>
</comment>
<comment type="similarity">
    <text evidence="6 10 11">Belongs to the ribulose-phosphate 3-epimerase family.</text>
</comment>
<name>A0A078KE31_9GAMM</name>
<evidence type="ECO:0000256" key="13">
    <source>
        <dbReference type="PIRSR" id="PIRSR001461-2"/>
    </source>
</evidence>
<dbReference type="KEGG" id="eme:CEM_176"/>
<dbReference type="Proteomes" id="UP000032420">
    <property type="component" value="Chromosome I"/>
</dbReference>
<dbReference type="Gene3D" id="3.20.20.70">
    <property type="entry name" value="Aldolase class I"/>
    <property type="match status" value="1"/>
</dbReference>
<dbReference type="STRING" id="1495769.CEM_176"/>
<feature type="binding site" evidence="10">
    <location>
        <begin position="186"/>
        <end position="188"/>
    </location>
    <ligand>
        <name>substrate</name>
    </ligand>
</feature>
<comment type="function">
    <text evidence="10">Catalyzes the reversible epimerization of D-ribulose 5-phosphate to D-xylulose 5-phosphate.</text>
</comment>
<dbReference type="OrthoDB" id="1645589at2"/>
<evidence type="ECO:0000256" key="3">
    <source>
        <dbReference type="ARBA" id="ARBA00001941"/>
    </source>
</evidence>
<feature type="binding site" evidence="10 14">
    <location>
        <begin position="153"/>
        <end position="156"/>
    </location>
    <ligand>
        <name>substrate</name>
    </ligand>
</feature>
<feature type="binding site" evidence="14">
    <location>
        <position position="188"/>
    </location>
    <ligand>
        <name>substrate</name>
    </ligand>
</feature>
<comment type="cofactor">
    <cofactor evidence="10 13">
        <name>a divalent metal cation</name>
        <dbReference type="ChEBI" id="CHEBI:60240"/>
    </cofactor>
    <text evidence="10 13">Binds 1 divalent metal cation per subunit.</text>
</comment>
<dbReference type="AlphaFoldDB" id="A0A078KE31"/>
<evidence type="ECO:0000256" key="7">
    <source>
        <dbReference type="ARBA" id="ARBA00013188"/>
    </source>
</evidence>
<dbReference type="GO" id="GO:0019323">
    <property type="term" value="P:pentose catabolic process"/>
    <property type="evidence" value="ECO:0007669"/>
    <property type="project" value="UniProtKB-UniRule"/>
</dbReference>
<reference evidence="16" key="1">
    <citation type="submission" date="2014-07" db="EMBL/GenBank/DDBJ databases">
        <authorList>
            <person name="Santos-Garcia D."/>
        </authorList>
    </citation>
    <scope>NUCLEOTIDE SEQUENCE [LARGE SCALE GENOMIC DNA]</scope>
</reference>
<evidence type="ECO:0000256" key="9">
    <source>
        <dbReference type="ARBA" id="ARBA00023235"/>
    </source>
</evidence>
<accession>A0A078KE31</accession>
<feature type="binding site" evidence="10 14">
    <location>
        <position position="13"/>
    </location>
    <ligand>
        <name>substrate</name>
    </ligand>
</feature>
<comment type="catalytic activity">
    <reaction evidence="1 10 11">
        <text>D-ribulose 5-phosphate = D-xylulose 5-phosphate</text>
        <dbReference type="Rhea" id="RHEA:13677"/>
        <dbReference type="ChEBI" id="CHEBI:57737"/>
        <dbReference type="ChEBI" id="CHEBI:58121"/>
        <dbReference type="EC" id="5.1.3.1"/>
    </reaction>
</comment>
<protein>
    <recommendedName>
        <fullName evidence="7 10">Ribulose-phosphate 3-epimerase</fullName>
        <ecNumber evidence="7 10">5.1.3.1</ecNumber>
    </recommendedName>
</protein>
<evidence type="ECO:0000256" key="10">
    <source>
        <dbReference type="HAMAP-Rule" id="MF_02227"/>
    </source>
</evidence>
<evidence type="ECO:0000256" key="6">
    <source>
        <dbReference type="ARBA" id="ARBA00009541"/>
    </source>
</evidence>
<dbReference type="NCBIfam" id="TIGR01163">
    <property type="entry name" value="rpe"/>
    <property type="match status" value="1"/>
</dbReference>
<dbReference type="PROSITE" id="PS01085">
    <property type="entry name" value="RIBUL_P_3_EPIMER_1"/>
    <property type="match status" value="1"/>
</dbReference>
<keyword evidence="13" id="KW-0862">Zinc</keyword>
<dbReference type="InterPro" id="IPR013785">
    <property type="entry name" value="Aldolase_TIM"/>
</dbReference>
<feature type="active site" description="Proton acceptor" evidence="10 12">
    <location>
        <position position="40"/>
    </location>
</feature>
<feature type="binding site" evidence="10 13">
    <location>
        <position position="38"/>
    </location>
    <ligand>
        <name>a divalent metal cation</name>
        <dbReference type="ChEBI" id="CHEBI:60240"/>
    </ligand>
</feature>
<keyword evidence="10 11" id="KW-0119">Carbohydrate metabolism</keyword>
<dbReference type="InterPro" id="IPR026019">
    <property type="entry name" value="Ribul_P_3_epim"/>
</dbReference>
<dbReference type="GO" id="GO:0046872">
    <property type="term" value="F:metal ion binding"/>
    <property type="evidence" value="ECO:0007669"/>
    <property type="project" value="UniProtKB-UniRule"/>
</dbReference>
<dbReference type="GO" id="GO:0005737">
    <property type="term" value="C:cytoplasm"/>
    <property type="evidence" value="ECO:0007669"/>
    <property type="project" value="UniProtKB-ARBA"/>
</dbReference>
<evidence type="ECO:0000256" key="14">
    <source>
        <dbReference type="PIRSR" id="PIRSR001461-3"/>
    </source>
</evidence>
<keyword evidence="13" id="KW-0464">Manganese</keyword>
<dbReference type="Pfam" id="PF00834">
    <property type="entry name" value="Ribul_P_3_epim"/>
    <property type="match status" value="1"/>
</dbReference>
<comment type="cofactor">
    <cofactor evidence="5">
        <name>Fe(2+)</name>
        <dbReference type="ChEBI" id="CHEBI:29033"/>
    </cofactor>
</comment>
<dbReference type="PATRIC" id="fig|1495769.3.peg.166"/>
<comment type="cofactor">
    <cofactor evidence="3">
        <name>Co(2+)</name>
        <dbReference type="ChEBI" id="CHEBI:48828"/>
    </cofactor>
</comment>
<feature type="active site" description="Proton donor" evidence="10 12">
    <location>
        <position position="186"/>
    </location>
</feature>
<feature type="binding site" evidence="10 14">
    <location>
        <begin position="208"/>
        <end position="209"/>
    </location>
    <ligand>
        <name>substrate</name>
    </ligand>
</feature>
<dbReference type="PIRSF" id="PIRSF001461">
    <property type="entry name" value="RPE"/>
    <property type="match status" value="1"/>
</dbReference>
<feature type="binding site" evidence="10 13">
    <location>
        <position position="76"/>
    </location>
    <ligand>
        <name>a divalent metal cation</name>
        <dbReference type="ChEBI" id="CHEBI:60240"/>
    </ligand>
</feature>
<comment type="cofactor">
    <cofactor evidence="4">
        <name>Zn(2+)</name>
        <dbReference type="ChEBI" id="CHEBI:29105"/>
    </cofactor>
</comment>
<organism evidence="15 16">
    <name type="scientific">Candidatus Johnevansia muelleri</name>
    <dbReference type="NCBI Taxonomy" id="1495769"/>
    <lineage>
        <taxon>Bacteria</taxon>
        <taxon>Pseudomonadati</taxon>
        <taxon>Pseudomonadota</taxon>
        <taxon>Gammaproteobacteria</taxon>
        <taxon>Candidatus Johnevansiales</taxon>
        <taxon>Candidatus Johnevansiaceae</taxon>
        <taxon>Candidatus Johnevansia</taxon>
    </lineage>
</organism>
<evidence type="ECO:0000256" key="5">
    <source>
        <dbReference type="ARBA" id="ARBA00001954"/>
    </source>
</evidence>
<evidence type="ECO:0000256" key="11">
    <source>
        <dbReference type="PIRNR" id="PIRNR001461"/>
    </source>
</evidence>
<evidence type="ECO:0000256" key="4">
    <source>
        <dbReference type="ARBA" id="ARBA00001947"/>
    </source>
</evidence>
<evidence type="ECO:0000256" key="2">
    <source>
        <dbReference type="ARBA" id="ARBA00001936"/>
    </source>
</evidence>
<keyword evidence="13" id="KW-0170">Cobalt</keyword>
<evidence type="ECO:0000256" key="1">
    <source>
        <dbReference type="ARBA" id="ARBA00001782"/>
    </source>
</evidence>